<dbReference type="PANTHER" id="PTHR39193">
    <property type="entry name" value="5-DEOXY-GLUCURONATE ISOMERASE"/>
    <property type="match status" value="1"/>
</dbReference>
<gene>
    <name evidence="2" type="primary">iolB</name>
    <name evidence="2" type="ORF">HJ536_19095</name>
</gene>
<dbReference type="NCBIfam" id="TIGR04378">
    <property type="entry name" value="myo_inos_iolB"/>
    <property type="match status" value="1"/>
</dbReference>
<name>A0A850Q6R8_9RHOB</name>
<dbReference type="InterPro" id="IPR024203">
    <property type="entry name" value="Deoxy-glucuronate_isom_IolB"/>
</dbReference>
<protein>
    <submittedName>
        <fullName evidence="2">5-deoxy-glucuronate isomerase</fullName>
        <ecNumber evidence="2">5.3.1.30</ecNumber>
    </submittedName>
</protein>
<dbReference type="Pfam" id="PF04962">
    <property type="entry name" value="KduI"/>
    <property type="match status" value="1"/>
</dbReference>
<evidence type="ECO:0000256" key="1">
    <source>
        <dbReference type="ARBA" id="ARBA00023235"/>
    </source>
</evidence>
<dbReference type="GO" id="GO:0008880">
    <property type="term" value="F:glucuronate isomerase activity"/>
    <property type="evidence" value="ECO:0007669"/>
    <property type="project" value="InterPro"/>
</dbReference>
<dbReference type="RefSeq" id="WP_177159003.1">
    <property type="nucleotide sequence ID" value="NZ_JABCJE010000015.1"/>
</dbReference>
<sequence>MADLLKKPFGTHGKVHQITPESAGWRYVGFSLYRLRAGEAVSEVTGDREVILVMVEGKASFNAAGQDWGVLGERMNVFEKKTPHCLYVPNDDKWEATATTECTIAVCSAPGMGGHEARRIGPDGIELTKRGEGVNTRYINNIAMENEDYCDSLLVTEVFTPAGHWSSYPSHRHDEDDFPRITYLEETYYHRLNPADGFGIQRVYTDDGLLDETMTVKDGDVVCVPRGHHPCGAPYGFEMYYLNVMAGPLRKWRFVPAPEVEHLF</sequence>
<dbReference type="AlphaFoldDB" id="A0A850Q6R8"/>
<dbReference type="GO" id="GO:0102482">
    <property type="term" value="F:5-deoxy-D-glucuronate isomerase activity"/>
    <property type="evidence" value="ECO:0007669"/>
    <property type="project" value="UniProtKB-EC"/>
</dbReference>
<dbReference type="EMBL" id="JABCJE010000015">
    <property type="protein sequence ID" value="NVO25467.1"/>
    <property type="molecule type" value="Genomic_DNA"/>
</dbReference>
<dbReference type="EC" id="5.3.1.30" evidence="2"/>
<organism evidence="2 3">
    <name type="scientific">Donghicola mangrovi</name>
    <dbReference type="NCBI Taxonomy" id="2729614"/>
    <lineage>
        <taxon>Bacteria</taxon>
        <taxon>Pseudomonadati</taxon>
        <taxon>Pseudomonadota</taxon>
        <taxon>Alphaproteobacteria</taxon>
        <taxon>Rhodobacterales</taxon>
        <taxon>Roseobacteraceae</taxon>
        <taxon>Donghicola</taxon>
    </lineage>
</organism>
<keyword evidence="1 2" id="KW-0413">Isomerase</keyword>
<evidence type="ECO:0000313" key="3">
    <source>
        <dbReference type="Proteomes" id="UP000592216"/>
    </source>
</evidence>
<dbReference type="GO" id="GO:0019310">
    <property type="term" value="P:inositol catabolic process"/>
    <property type="evidence" value="ECO:0007669"/>
    <property type="project" value="InterPro"/>
</dbReference>
<comment type="caution">
    <text evidence="2">The sequence shown here is derived from an EMBL/GenBank/DDBJ whole genome shotgun (WGS) entry which is preliminary data.</text>
</comment>
<reference evidence="2 3" key="1">
    <citation type="submission" date="2020-04" db="EMBL/GenBank/DDBJ databases">
        <title>Donghicola sp., a member of the Rhodobacteraceae family isolated from mangrove forest in Thailand.</title>
        <authorList>
            <person name="Charoenyingcharoen P."/>
            <person name="Yukphan P."/>
        </authorList>
    </citation>
    <scope>NUCLEOTIDE SEQUENCE [LARGE SCALE GENOMIC DNA]</scope>
    <source>
        <strain evidence="2 3">B5-SW-15</strain>
    </source>
</reference>
<dbReference type="PANTHER" id="PTHR39193:SF1">
    <property type="entry name" value="5-DEOXY-GLUCURONATE ISOMERASE"/>
    <property type="match status" value="1"/>
</dbReference>
<accession>A0A850Q6R8</accession>
<dbReference type="Gene3D" id="2.60.120.10">
    <property type="entry name" value="Jelly Rolls"/>
    <property type="match status" value="2"/>
</dbReference>
<dbReference type="SUPFAM" id="SSF51182">
    <property type="entry name" value="RmlC-like cupins"/>
    <property type="match status" value="1"/>
</dbReference>
<dbReference type="InterPro" id="IPR014710">
    <property type="entry name" value="RmlC-like_jellyroll"/>
</dbReference>
<dbReference type="Proteomes" id="UP000592216">
    <property type="component" value="Unassembled WGS sequence"/>
</dbReference>
<dbReference type="InterPro" id="IPR021120">
    <property type="entry name" value="KduI/IolB_isomerase"/>
</dbReference>
<evidence type="ECO:0000313" key="2">
    <source>
        <dbReference type="EMBL" id="NVO25467.1"/>
    </source>
</evidence>
<proteinExistence type="predicted"/>
<dbReference type="InterPro" id="IPR011051">
    <property type="entry name" value="RmlC_Cupin_sf"/>
</dbReference>
<dbReference type="PIRSF" id="PIRSF036628">
    <property type="entry name" value="IolB"/>
    <property type="match status" value="1"/>
</dbReference>